<keyword evidence="3" id="KW-1185">Reference proteome</keyword>
<dbReference type="InterPro" id="IPR006379">
    <property type="entry name" value="HAD-SF_hydro_IIB"/>
</dbReference>
<dbReference type="InterPro" id="IPR023214">
    <property type="entry name" value="HAD_sf"/>
</dbReference>
<reference evidence="3" key="1">
    <citation type="submission" date="2016-12" db="EMBL/GenBank/DDBJ databases">
        <authorList>
            <person name="Brunel B."/>
        </authorList>
    </citation>
    <scope>NUCLEOTIDE SEQUENCE [LARGE SCALE GENOMIC DNA]</scope>
</reference>
<dbReference type="GO" id="GO:0005829">
    <property type="term" value="C:cytosol"/>
    <property type="evidence" value="ECO:0007669"/>
    <property type="project" value="TreeGrafter"/>
</dbReference>
<protein>
    <submittedName>
        <fullName evidence="2">HAD-superfamily hydrolase</fullName>
    </submittedName>
</protein>
<organism evidence="2 3">
    <name type="scientific">Mesorhizobium delmotii</name>
    <dbReference type="NCBI Taxonomy" id="1631247"/>
    <lineage>
        <taxon>Bacteria</taxon>
        <taxon>Pseudomonadati</taxon>
        <taxon>Pseudomonadota</taxon>
        <taxon>Alphaproteobacteria</taxon>
        <taxon>Hyphomicrobiales</taxon>
        <taxon>Phyllobacteriaceae</taxon>
        <taxon>Mesorhizobium</taxon>
    </lineage>
</organism>
<evidence type="ECO:0000313" key="3">
    <source>
        <dbReference type="Proteomes" id="UP000245698"/>
    </source>
</evidence>
<accession>A0A2P9AHP2</accession>
<dbReference type="Gene3D" id="3.40.50.300">
    <property type="entry name" value="P-loop containing nucleotide triphosphate hydrolases"/>
    <property type="match status" value="1"/>
</dbReference>
<dbReference type="InterPro" id="IPR003593">
    <property type="entry name" value="AAA+_ATPase"/>
</dbReference>
<dbReference type="GO" id="GO:0016791">
    <property type="term" value="F:phosphatase activity"/>
    <property type="evidence" value="ECO:0007669"/>
    <property type="project" value="TreeGrafter"/>
</dbReference>
<name>A0A2P9AHP2_9HYPH</name>
<dbReference type="SUPFAM" id="SSF56784">
    <property type="entry name" value="HAD-like"/>
    <property type="match status" value="1"/>
</dbReference>
<sequence length="597" mass="64311">MEVTRADSFPLSFSEKASRAGFRTADDNSMYALALATDYDGTLAENGVVSDATRAALERLKETGRKLIMVTGRELADLESVFPELGIFDKVVAENGALVYTPASKEERILAPAPPAEFVDRLMMRKIAPLSIGRSVVATREPNETIVLEVIKDLGLELEIIFNKGAVMVLPSGVNKATGLAAALEDLELSAHNVVGIGDAENDHAFLRAVGFGVAVANALPKVRETAGHVTNGARGAGVRELIEGLISHDAALLDTARQRIEIGADDGSGAVMHLSPRAGGVLLAGTSGIGKSTLATALTERFVEQGFQFCVLDPEGDYEDLEDVLVVGDAKSPPSSREIFDLLSKPSNNVAVNMLGIKTAERPNAFAKLLPELAALRARTGRPHWLIIDEAHHLLPHARDGTAFALPKSLSATILVTVHPDLVSRDVLAGVDTVLALGPEADKVVESFCGAIGEGVPPGVVPPPENKVLYWNRSTADPARPISIERPRQERKRHIRKYAEGDLGDNSFYFRGADGKLNLKAQNLMMFLHIAEGIDDRTWEHHLRAGDYSAWFRDQVKDQGLAEEAAVIEDDDSLDPHRSRAAIAEAVHRRYTAPAD</sequence>
<dbReference type="PANTHER" id="PTHR10000:SF8">
    <property type="entry name" value="HAD SUPERFAMILY HYDROLASE-LIKE, TYPE 3"/>
    <property type="match status" value="1"/>
</dbReference>
<dbReference type="AlphaFoldDB" id="A0A2P9AHP2"/>
<gene>
    <name evidence="2" type="ORF">BQ8482_170008</name>
</gene>
<dbReference type="GO" id="GO:0016887">
    <property type="term" value="F:ATP hydrolysis activity"/>
    <property type="evidence" value="ECO:0007669"/>
    <property type="project" value="InterPro"/>
</dbReference>
<dbReference type="InterPro" id="IPR036412">
    <property type="entry name" value="HAD-like_sf"/>
</dbReference>
<evidence type="ECO:0000313" key="2">
    <source>
        <dbReference type="EMBL" id="SJM30653.1"/>
    </source>
</evidence>
<dbReference type="SUPFAM" id="SSF52540">
    <property type="entry name" value="P-loop containing nucleoside triphosphate hydrolases"/>
    <property type="match status" value="1"/>
</dbReference>
<dbReference type="InterPro" id="IPR049945">
    <property type="entry name" value="AAA_22"/>
</dbReference>
<dbReference type="SMART" id="SM00382">
    <property type="entry name" value="AAA"/>
    <property type="match status" value="1"/>
</dbReference>
<dbReference type="Proteomes" id="UP000245698">
    <property type="component" value="Unassembled WGS sequence"/>
</dbReference>
<dbReference type="Pfam" id="PF13401">
    <property type="entry name" value="AAA_22"/>
    <property type="match status" value="1"/>
</dbReference>
<evidence type="ECO:0000259" key="1">
    <source>
        <dbReference type="SMART" id="SM00382"/>
    </source>
</evidence>
<feature type="domain" description="AAA+ ATPase" evidence="1">
    <location>
        <begin position="278"/>
        <end position="442"/>
    </location>
</feature>
<proteinExistence type="predicted"/>
<dbReference type="NCBIfam" id="TIGR01484">
    <property type="entry name" value="HAD-SF-IIB"/>
    <property type="match status" value="1"/>
</dbReference>
<dbReference type="InterPro" id="IPR027417">
    <property type="entry name" value="P-loop_NTPase"/>
</dbReference>
<dbReference type="Gene3D" id="3.90.1070.10">
    <property type="match status" value="1"/>
</dbReference>
<dbReference type="EMBL" id="FUIG01000023">
    <property type="protein sequence ID" value="SJM30653.1"/>
    <property type="molecule type" value="Genomic_DNA"/>
</dbReference>
<keyword evidence="2" id="KW-0378">Hydrolase</keyword>
<dbReference type="PANTHER" id="PTHR10000">
    <property type="entry name" value="PHOSPHOSERINE PHOSPHATASE"/>
    <property type="match status" value="1"/>
</dbReference>
<dbReference type="Pfam" id="PF08282">
    <property type="entry name" value="Hydrolase_3"/>
    <property type="match status" value="2"/>
</dbReference>
<dbReference type="GO" id="GO:0000287">
    <property type="term" value="F:magnesium ion binding"/>
    <property type="evidence" value="ECO:0007669"/>
    <property type="project" value="TreeGrafter"/>
</dbReference>
<dbReference type="Gene3D" id="3.40.50.1000">
    <property type="entry name" value="HAD superfamily/HAD-like"/>
    <property type="match status" value="1"/>
</dbReference>